<evidence type="ECO:0000256" key="5">
    <source>
        <dbReference type="ARBA" id="ARBA00022741"/>
    </source>
</evidence>
<comment type="caution">
    <text evidence="12">The sequence shown here is derived from an EMBL/GenBank/DDBJ whole genome shotgun (WGS) entry which is preliminary data.</text>
</comment>
<comment type="subcellular location">
    <subcellularLocation>
        <location evidence="1">Cell membrane</location>
        <topology evidence="1">Multi-pass membrane protein</topology>
    </subcellularLocation>
</comment>
<protein>
    <submittedName>
        <fullName evidence="12">Branched-chain amino acid transport system permease protein</fullName>
    </submittedName>
</protein>
<dbReference type="GO" id="GO:0015658">
    <property type="term" value="F:branched-chain amino acid transmembrane transporter activity"/>
    <property type="evidence" value="ECO:0007669"/>
    <property type="project" value="InterPro"/>
</dbReference>
<dbReference type="OrthoDB" id="9805029at2"/>
<keyword evidence="6" id="KW-0067">ATP-binding</keyword>
<dbReference type="PANTHER" id="PTHR45772:SF2">
    <property type="entry name" value="ABC TRANSPORTER ATP-BINDING PROTEIN"/>
    <property type="match status" value="1"/>
</dbReference>
<dbReference type="Proteomes" id="UP000294881">
    <property type="component" value="Unassembled WGS sequence"/>
</dbReference>
<dbReference type="InterPro" id="IPR032823">
    <property type="entry name" value="BCA_ABC_TP_C"/>
</dbReference>
<evidence type="ECO:0000259" key="11">
    <source>
        <dbReference type="PROSITE" id="PS50893"/>
    </source>
</evidence>
<dbReference type="AlphaFoldDB" id="A0A4R2GQU9"/>
<feature type="transmembrane region" description="Helical" evidence="10">
    <location>
        <begin position="135"/>
        <end position="152"/>
    </location>
</feature>
<feature type="transmembrane region" description="Helical" evidence="10">
    <location>
        <begin position="269"/>
        <end position="293"/>
    </location>
</feature>
<dbReference type="FunFam" id="3.40.50.300:FF:000421">
    <property type="entry name" value="Branched-chain amino acid ABC transporter ATP-binding protein"/>
    <property type="match status" value="1"/>
</dbReference>
<dbReference type="InterPro" id="IPR051120">
    <property type="entry name" value="ABC_AA/LPS_Transport"/>
</dbReference>
<dbReference type="InterPro" id="IPR027417">
    <property type="entry name" value="P-loop_NTPase"/>
</dbReference>
<organism evidence="12 13">
    <name type="scientific">Camelimonas lactis</name>
    <dbReference type="NCBI Taxonomy" id="659006"/>
    <lineage>
        <taxon>Bacteria</taxon>
        <taxon>Pseudomonadati</taxon>
        <taxon>Pseudomonadota</taxon>
        <taxon>Alphaproteobacteria</taxon>
        <taxon>Hyphomicrobiales</taxon>
        <taxon>Chelatococcaceae</taxon>
        <taxon>Camelimonas</taxon>
    </lineage>
</organism>
<dbReference type="PANTHER" id="PTHR45772">
    <property type="entry name" value="CONSERVED COMPONENT OF ABC TRANSPORTER FOR NATURAL AMINO ACIDS-RELATED"/>
    <property type="match status" value="1"/>
</dbReference>
<keyword evidence="2" id="KW-0813">Transport</keyword>
<dbReference type="InterPro" id="IPR003593">
    <property type="entry name" value="AAA+_ATPase"/>
</dbReference>
<keyword evidence="4 10" id="KW-0812">Transmembrane</keyword>
<evidence type="ECO:0000256" key="6">
    <source>
        <dbReference type="ARBA" id="ARBA00022840"/>
    </source>
</evidence>
<dbReference type="SMART" id="SM00382">
    <property type="entry name" value="AAA"/>
    <property type="match status" value="1"/>
</dbReference>
<evidence type="ECO:0000256" key="9">
    <source>
        <dbReference type="SAM" id="MobiDB-lite"/>
    </source>
</evidence>
<feature type="transmembrane region" description="Helical" evidence="10">
    <location>
        <begin position="231"/>
        <end position="249"/>
    </location>
</feature>
<dbReference type="Pfam" id="PF12399">
    <property type="entry name" value="BCA_ABC_TP_C"/>
    <property type="match status" value="1"/>
</dbReference>
<keyword evidence="13" id="KW-1185">Reference proteome</keyword>
<keyword evidence="5" id="KW-0547">Nucleotide-binding</keyword>
<evidence type="ECO:0000256" key="4">
    <source>
        <dbReference type="ARBA" id="ARBA00022692"/>
    </source>
</evidence>
<evidence type="ECO:0000313" key="12">
    <source>
        <dbReference type="EMBL" id="TCO12060.1"/>
    </source>
</evidence>
<feature type="compositionally biased region" description="Polar residues" evidence="9">
    <location>
        <begin position="1"/>
        <end position="12"/>
    </location>
</feature>
<feature type="transmembrane region" description="Helical" evidence="10">
    <location>
        <begin position="52"/>
        <end position="73"/>
    </location>
</feature>
<evidence type="ECO:0000256" key="2">
    <source>
        <dbReference type="ARBA" id="ARBA00022448"/>
    </source>
</evidence>
<dbReference type="CDD" id="cd03219">
    <property type="entry name" value="ABC_Mj1267_LivG_branched"/>
    <property type="match status" value="1"/>
</dbReference>
<keyword evidence="3" id="KW-1003">Cell membrane</keyword>
<dbReference type="Pfam" id="PF02653">
    <property type="entry name" value="BPD_transp_2"/>
    <property type="match status" value="1"/>
</dbReference>
<feature type="transmembrane region" description="Helical" evidence="10">
    <location>
        <begin position="108"/>
        <end position="128"/>
    </location>
</feature>
<feature type="transmembrane region" description="Helical" evidence="10">
    <location>
        <begin position="182"/>
        <end position="201"/>
    </location>
</feature>
<dbReference type="GO" id="GO:0005886">
    <property type="term" value="C:plasma membrane"/>
    <property type="evidence" value="ECO:0007669"/>
    <property type="project" value="UniProtKB-SubCell"/>
</dbReference>
<dbReference type="InterPro" id="IPR001851">
    <property type="entry name" value="ABC_transp_permease"/>
</dbReference>
<dbReference type="Pfam" id="PF00005">
    <property type="entry name" value="ABC_tran"/>
    <property type="match status" value="1"/>
</dbReference>
<dbReference type="PROSITE" id="PS50893">
    <property type="entry name" value="ABC_TRANSPORTER_2"/>
    <property type="match status" value="1"/>
</dbReference>
<reference evidence="12 13" key="1">
    <citation type="submission" date="2019-03" db="EMBL/GenBank/DDBJ databases">
        <title>Genomic Encyclopedia of Type Strains, Phase IV (KMG-IV): sequencing the most valuable type-strain genomes for metagenomic binning, comparative biology and taxonomic classification.</title>
        <authorList>
            <person name="Goeker M."/>
        </authorList>
    </citation>
    <scope>NUCLEOTIDE SEQUENCE [LARGE SCALE GENOMIC DNA]</scope>
    <source>
        <strain evidence="12 13">DSM 22958</strain>
    </source>
</reference>
<dbReference type="InterPro" id="IPR003439">
    <property type="entry name" value="ABC_transporter-like_ATP-bd"/>
</dbReference>
<name>A0A4R2GQU9_9HYPH</name>
<evidence type="ECO:0000256" key="7">
    <source>
        <dbReference type="ARBA" id="ARBA00022989"/>
    </source>
</evidence>
<dbReference type="CDD" id="cd06581">
    <property type="entry name" value="TM_PBP1_LivM_like"/>
    <property type="match status" value="1"/>
</dbReference>
<proteinExistence type="predicted"/>
<evidence type="ECO:0000256" key="3">
    <source>
        <dbReference type="ARBA" id="ARBA00022475"/>
    </source>
</evidence>
<sequence>MSTPASTDNAAGSVSGAGVETAPRGRGARLVAPLAALAVSALIPLVPGLPQFWITLLNYIGLYALVAIGLVVLTGVGGMTSFGQAMFVGAGAYTTAILTTRYGVNPWLALPAALAVTGVFAWGVGAVTLRLSGHYLPLATIAWNISFFYIVGNLDLFAKFDGISGIPPIAIGGFAFSDGPSLYYLIWGAVALAVIATLNLLDSRVGRAIRALRGGVVAAESFGVDTGRARILAFVYAALLAGLSGWLYAHLQRAVNPSPFGLNASIEYLLMAVVGGAGSVWGAILGAGLVTIIRDQLQDWLPWLIGARGNFEAIAFGVILVLLLQNARDGLWPHVLRLCKARPATRCHHAEAGELAPRARSAGEQRADAPVLAVRDLRKQFGGLVAVNDLSFAVGRREIVGLIGPNGAGKSTTFDLVTGVTPPTSGDIRYFGEEATGERARVIARRGVARTFQHVRLAAGMSVIENVALGAHLRGHAGAVGAVLRLDRAEEARIFAEAHRQLGRVGLADLADRPAVSLALGQQRIVEIARALCLDPSMLLLDEPAAGLRHREKKQLAALLRQLRDEGLSILLVEHDMDFVMGLTDRLVVMEFGSRLAEGTPEEIRNNPAVLEAYLGGVA</sequence>
<evidence type="ECO:0000256" key="1">
    <source>
        <dbReference type="ARBA" id="ARBA00004651"/>
    </source>
</evidence>
<keyword evidence="7 10" id="KW-1133">Transmembrane helix</keyword>
<feature type="domain" description="ABC transporter" evidence="11">
    <location>
        <begin position="372"/>
        <end position="617"/>
    </location>
</feature>
<dbReference type="SUPFAM" id="SSF52540">
    <property type="entry name" value="P-loop containing nucleoside triphosphate hydrolases"/>
    <property type="match status" value="1"/>
</dbReference>
<dbReference type="GO" id="GO:0016887">
    <property type="term" value="F:ATP hydrolysis activity"/>
    <property type="evidence" value="ECO:0007669"/>
    <property type="project" value="InterPro"/>
</dbReference>
<dbReference type="GO" id="GO:0005524">
    <property type="term" value="F:ATP binding"/>
    <property type="evidence" value="ECO:0007669"/>
    <property type="project" value="UniProtKB-KW"/>
</dbReference>
<gene>
    <name evidence="12" type="ORF">EV666_11099</name>
</gene>
<dbReference type="Gene3D" id="3.40.50.300">
    <property type="entry name" value="P-loop containing nucleotide triphosphate hydrolases"/>
    <property type="match status" value="1"/>
</dbReference>
<evidence type="ECO:0000313" key="13">
    <source>
        <dbReference type="Proteomes" id="UP000294881"/>
    </source>
</evidence>
<keyword evidence="8 10" id="KW-0472">Membrane</keyword>
<accession>A0A4R2GQU9</accession>
<dbReference type="EMBL" id="SLWL01000010">
    <property type="protein sequence ID" value="TCO12060.1"/>
    <property type="molecule type" value="Genomic_DNA"/>
</dbReference>
<evidence type="ECO:0000256" key="8">
    <source>
        <dbReference type="ARBA" id="ARBA00023136"/>
    </source>
</evidence>
<feature type="region of interest" description="Disordered" evidence="9">
    <location>
        <begin position="1"/>
        <end position="21"/>
    </location>
</feature>
<feature type="transmembrane region" description="Helical" evidence="10">
    <location>
        <begin position="30"/>
        <end position="46"/>
    </location>
</feature>
<dbReference type="InterPro" id="IPR043428">
    <property type="entry name" value="LivM-like"/>
</dbReference>
<feature type="transmembrane region" description="Helical" evidence="10">
    <location>
        <begin position="300"/>
        <end position="324"/>
    </location>
</feature>
<evidence type="ECO:0000256" key="10">
    <source>
        <dbReference type="SAM" id="Phobius"/>
    </source>
</evidence>